<keyword evidence="9" id="KW-1185">Reference proteome</keyword>
<proteinExistence type="predicted"/>
<dbReference type="PROSITE" id="PS50262">
    <property type="entry name" value="G_PROTEIN_RECEP_F1_2"/>
    <property type="match status" value="1"/>
</dbReference>
<feature type="transmembrane region" description="Helical" evidence="6">
    <location>
        <begin position="118"/>
        <end position="140"/>
    </location>
</feature>
<dbReference type="SUPFAM" id="SSF81321">
    <property type="entry name" value="Family A G protein-coupled receptor-like"/>
    <property type="match status" value="1"/>
</dbReference>
<evidence type="ECO:0000256" key="2">
    <source>
        <dbReference type="ARBA" id="ARBA00022692"/>
    </source>
</evidence>
<feature type="transmembrane region" description="Helical" evidence="6">
    <location>
        <begin position="6"/>
        <end position="28"/>
    </location>
</feature>
<feature type="transmembrane region" description="Helical" evidence="6">
    <location>
        <begin position="40"/>
        <end position="63"/>
    </location>
</feature>
<dbReference type="CDD" id="cd00637">
    <property type="entry name" value="7tm_classA_rhodopsin-like"/>
    <property type="match status" value="1"/>
</dbReference>
<feature type="region of interest" description="Disordered" evidence="5">
    <location>
        <begin position="1069"/>
        <end position="1096"/>
    </location>
</feature>
<keyword evidence="2 6" id="KW-0812">Transmembrane</keyword>
<gene>
    <name evidence="8" type="ORF">MAR_003929</name>
</gene>
<feature type="region of interest" description="Disordered" evidence="5">
    <location>
        <begin position="1116"/>
        <end position="1198"/>
    </location>
</feature>
<protein>
    <submittedName>
        <fullName evidence="8">GP153-like protein</fullName>
    </submittedName>
</protein>
<feature type="compositionally biased region" description="Polar residues" evidence="5">
    <location>
        <begin position="1069"/>
        <end position="1082"/>
    </location>
</feature>
<dbReference type="InterPro" id="IPR000276">
    <property type="entry name" value="GPCR_Rhodpsn"/>
</dbReference>
<keyword evidence="3 6" id="KW-1133">Transmembrane helix</keyword>
<feature type="compositionally biased region" description="Low complexity" evidence="5">
    <location>
        <begin position="973"/>
        <end position="994"/>
    </location>
</feature>
<evidence type="ECO:0000313" key="9">
    <source>
        <dbReference type="Proteomes" id="UP001164746"/>
    </source>
</evidence>
<feature type="region of interest" description="Disordered" evidence="5">
    <location>
        <begin position="768"/>
        <end position="827"/>
    </location>
</feature>
<feature type="domain" description="G-protein coupled receptors family 1 profile" evidence="7">
    <location>
        <begin position="20"/>
        <end position="291"/>
    </location>
</feature>
<feature type="compositionally biased region" description="Basic and acidic residues" evidence="5">
    <location>
        <begin position="781"/>
        <end position="796"/>
    </location>
</feature>
<organism evidence="8 9">
    <name type="scientific">Mya arenaria</name>
    <name type="common">Soft-shell clam</name>
    <dbReference type="NCBI Taxonomy" id="6604"/>
    <lineage>
        <taxon>Eukaryota</taxon>
        <taxon>Metazoa</taxon>
        <taxon>Spiralia</taxon>
        <taxon>Lophotrochozoa</taxon>
        <taxon>Mollusca</taxon>
        <taxon>Bivalvia</taxon>
        <taxon>Autobranchia</taxon>
        <taxon>Heteroconchia</taxon>
        <taxon>Euheterodonta</taxon>
        <taxon>Imparidentia</taxon>
        <taxon>Neoheterodontei</taxon>
        <taxon>Myida</taxon>
        <taxon>Myoidea</taxon>
        <taxon>Myidae</taxon>
        <taxon>Mya</taxon>
    </lineage>
</organism>
<feature type="transmembrane region" description="Helical" evidence="6">
    <location>
        <begin position="83"/>
        <end position="106"/>
    </location>
</feature>
<dbReference type="InterPro" id="IPR022347">
    <property type="entry name" value="GCR_153/162"/>
</dbReference>
<evidence type="ECO:0000256" key="3">
    <source>
        <dbReference type="ARBA" id="ARBA00022989"/>
    </source>
</evidence>
<dbReference type="InterPro" id="IPR017452">
    <property type="entry name" value="GPCR_Rhodpsn_7TM"/>
</dbReference>
<feature type="region of interest" description="Disordered" evidence="5">
    <location>
        <begin position="665"/>
        <end position="689"/>
    </location>
</feature>
<reference evidence="8" key="1">
    <citation type="submission" date="2022-11" db="EMBL/GenBank/DDBJ databases">
        <title>Centuries of genome instability and evolution in soft-shell clam transmissible cancer (bioRxiv).</title>
        <authorList>
            <person name="Hart S.F.M."/>
            <person name="Yonemitsu M.A."/>
            <person name="Giersch R.M."/>
            <person name="Beal B.F."/>
            <person name="Arriagada G."/>
            <person name="Davis B.W."/>
            <person name="Ostrander E.A."/>
            <person name="Goff S.P."/>
            <person name="Metzger M.J."/>
        </authorList>
    </citation>
    <scope>NUCLEOTIDE SEQUENCE</scope>
    <source>
        <strain evidence="8">MELC-2E11</strain>
        <tissue evidence="8">Siphon/mantle</tissue>
    </source>
</reference>
<feature type="compositionally biased region" description="Basic and acidic residues" evidence="5">
    <location>
        <begin position="1184"/>
        <end position="1198"/>
    </location>
</feature>
<feature type="transmembrane region" description="Helical" evidence="6">
    <location>
        <begin position="236"/>
        <end position="255"/>
    </location>
</feature>
<feature type="region of interest" description="Disordered" evidence="5">
    <location>
        <begin position="937"/>
        <end position="1007"/>
    </location>
</feature>
<evidence type="ECO:0000256" key="1">
    <source>
        <dbReference type="ARBA" id="ARBA00004370"/>
    </source>
</evidence>
<evidence type="ECO:0000256" key="6">
    <source>
        <dbReference type="SAM" id="Phobius"/>
    </source>
</evidence>
<feature type="transmembrane region" description="Helical" evidence="6">
    <location>
        <begin position="160"/>
        <end position="189"/>
    </location>
</feature>
<dbReference type="Pfam" id="PF00001">
    <property type="entry name" value="7tm_1"/>
    <property type="match status" value="1"/>
</dbReference>
<name>A0ABY7EXZ4_MYAAR</name>
<comment type="subcellular location">
    <subcellularLocation>
        <location evidence="1">Membrane</location>
    </subcellularLocation>
</comment>
<dbReference type="EMBL" id="CP111020">
    <property type="protein sequence ID" value="WAR13824.1"/>
    <property type="molecule type" value="Genomic_DNA"/>
</dbReference>
<feature type="compositionally biased region" description="Basic and acidic residues" evidence="5">
    <location>
        <begin position="669"/>
        <end position="681"/>
    </location>
</feature>
<accession>A0ABY7EXZ4</accession>
<keyword evidence="4 6" id="KW-0472">Membrane</keyword>
<evidence type="ECO:0000256" key="4">
    <source>
        <dbReference type="ARBA" id="ARBA00023136"/>
    </source>
</evidence>
<evidence type="ECO:0000313" key="8">
    <source>
        <dbReference type="EMBL" id="WAR13824.1"/>
    </source>
</evidence>
<evidence type="ECO:0000259" key="7">
    <source>
        <dbReference type="PROSITE" id="PS50262"/>
    </source>
</evidence>
<sequence>MLESGHGVTWLVVSPLAVVTDVLAIIVISHYFPYFHGTDVALISVVSAMIGNVVLTLPIPAYLGVRTLQWSPYVCDGFTWGVITFRIAQVLSLLVMSIHWSTLLKLSAQKKRYVSTKYLKFTVFFVWMSAAIFGILPLIGAVDDTYNNNGNCHFLPFSLGTGYCMLFIVLILLAMLVSLICCIDAMVLIKHMAAIADQKYQEPGRFRLPTDKPEVTLHGGSGVSDRQQRLQFAWDLSKFSTIFIALAFAMDHLPFTVIQGIQLFSKADTALLEVVSLYLTGAQALLLPHVLWLLSNRYRHALAYQWRVHVLRDKNAEEFEPIACILQSYISRERGRLSLPSSRPASAAGRSISGTLRSTKSEVLVRAQLHINGHGRESPMTVTRDATGMTSLSTTPVNGVITSDVHIERPPSLYDERPIDVGDLSAQVHGSFRGYNSDIEIRPSSNNDRNKGDVRRSVSSASKDNPKIVRKKHLPPIFINEGYEANDKSPSDETVTTKTAIRRGMKSNVSGNSLHFYMSSDYHPDFLTDSLPHRKMANAHAQSFESDNGERYSCEDIDDVLKTDEVNLSEQFDERMERNGSVKFKTFKGSPASGEKGAKVNKGMYGTFQDLSKMDLKNEEEIEFDNESISIDEIGNVPETVVIDRDPSGFPQVIYETQTHALLSFKPKPSQETRTSEHQNSVEDTESSDEVFITPIFDKNRRILRSRDSNTKDGHPYACITTPNSVHTVTYQNLPYTGSSVLKSEVTNVKDTSEMRVSSTDIVRMDSDNSRASELKNINSIKKDNYKQAGSGKDDQESGSFMNAQPYKGDISLDDENASSGSGSSVTISPYKEAARRKPWMEDFDEPVEDFEPLVEDSDTDTFRTSLDSADLRSMELRNYDTKYPGSLHDDLSTPVSSLFDEETDRGFEEALDLHVNTGTMVYGGMGLCFESIKEEPEDLTSSGSNPFLENGSDHDEFKTRAVISRSSKSDSRTSSCTSLSDNPFSSSPVSSKSNTLQRKPDHPRVPLIVTTDADYGDSGFTSGLEKGNASDSSGHQKVMSRSHVVSPWPEETTAFNRGNWSFESDFSADQSLTRSVTSTPKIPSERTFPNDFGDAGGFMTDITTPLQYDIQASANKISDSESGQDKQYPDDSTTTVVPSADTRKPVHPALAAIRSGGRPLPLRVRSLERSSPVPTRRLPRRGHSFEMQRPDFKPAYF</sequence>
<dbReference type="Gene3D" id="1.20.1070.10">
    <property type="entry name" value="Rhodopsin 7-helix transmembrane proteins"/>
    <property type="match status" value="1"/>
</dbReference>
<dbReference type="PANTHER" id="PTHR16518:SF4">
    <property type="entry name" value="G-PROTEIN COUPLED RECEPTOR 153 ISOFORM X1-RELATED"/>
    <property type="match status" value="1"/>
</dbReference>
<evidence type="ECO:0000256" key="5">
    <source>
        <dbReference type="SAM" id="MobiDB-lite"/>
    </source>
</evidence>
<dbReference type="Proteomes" id="UP001164746">
    <property type="component" value="Chromosome 9"/>
</dbReference>
<feature type="region of interest" description="Disordered" evidence="5">
    <location>
        <begin position="1020"/>
        <end position="1047"/>
    </location>
</feature>
<dbReference type="PRINTS" id="PR01991">
    <property type="entry name" value="GPR153GPR162"/>
</dbReference>
<dbReference type="PANTHER" id="PTHR16518">
    <property type="entry name" value="G-PROTEIN COUPLED RECEPTOR 153, 162"/>
    <property type="match status" value="1"/>
</dbReference>
<feature type="region of interest" description="Disordered" evidence="5">
    <location>
        <begin position="435"/>
        <end position="467"/>
    </location>
</feature>